<protein>
    <recommendedName>
        <fullName evidence="2">PilZ domain-containing protein</fullName>
    </recommendedName>
</protein>
<proteinExistence type="predicted"/>
<sequence>MSNGNITSDIIGKKIFFLYPTITIQEQIIPELVQLEYEVYTSKNHTRLAEAMKKYPDSVIYANIDDGMSGEEWEKWIDALLTGLPEIKIGVFSSTTDEELRKKLTNNTKIKCGYMNLKLDMKSAAPKIIEMLKVMNVKGRRKYLRATTDLESATLNMPTAGGFANGTIKDISVVGISCTFDSEVGFRKNEMYKDIQIRLQTMLLKVEAILFGSRMDGHETIYVFIFTQKINPDVRTKIRTYIQRSLQHKMDKEIN</sequence>
<name>A0A806KE04_9BACT</name>
<dbReference type="AlphaFoldDB" id="A0A806KE04"/>
<organism evidence="1">
    <name type="scientific">uncultured bacterium contig00011</name>
    <dbReference type="NCBI Taxonomy" id="1181503"/>
    <lineage>
        <taxon>Bacteria</taxon>
        <taxon>environmental samples</taxon>
    </lineage>
</organism>
<dbReference type="EMBL" id="JQ844214">
    <property type="protein sequence ID" value="AGS52847.1"/>
    <property type="molecule type" value="Genomic_DNA"/>
</dbReference>
<accession>A0A806KE04</accession>
<evidence type="ECO:0008006" key="2">
    <source>
        <dbReference type="Google" id="ProtNLM"/>
    </source>
</evidence>
<evidence type="ECO:0000313" key="1">
    <source>
        <dbReference type="EMBL" id="AGS52847.1"/>
    </source>
</evidence>
<reference evidence="1" key="1">
    <citation type="submission" date="2012-03" db="EMBL/GenBank/DDBJ databases">
        <title>Functional metagenomics reveals considerable lignocellulase gene clusters in the gut microbiome of a wood-feeding higher termite.</title>
        <authorList>
            <person name="Liu N."/>
        </authorList>
    </citation>
    <scope>NUCLEOTIDE SEQUENCE</scope>
</reference>